<dbReference type="AlphaFoldDB" id="A0A512RJ54"/>
<comment type="caution">
    <text evidence="1">The sequence shown here is derived from an EMBL/GenBank/DDBJ whole genome shotgun (WGS) entry which is preliminary data.</text>
</comment>
<dbReference type="PANTHER" id="PTHR36848">
    <property type="entry name" value="DNA-BINDING PROTEIN (PUTATIVE SECRETED PROTEIN)-RELATED"/>
    <property type="match status" value="1"/>
</dbReference>
<accession>A0A512RJ54</accession>
<dbReference type="Proteomes" id="UP000321436">
    <property type="component" value="Unassembled WGS sequence"/>
</dbReference>
<dbReference type="OrthoDB" id="9761519at2"/>
<dbReference type="InterPro" id="IPR008979">
    <property type="entry name" value="Galactose-bd-like_sf"/>
</dbReference>
<reference evidence="1 2" key="1">
    <citation type="submission" date="2019-07" db="EMBL/GenBank/DDBJ databases">
        <title>Whole genome shotgun sequence of Chitinophaga cymbidii NBRC 109752.</title>
        <authorList>
            <person name="Hosoyama A."/>
            <person name="Uohara A."/>
            <person name="Ohji S."/>
            <person name="Ichikawa N."/>
        </authorList>
    </citation>
    <scope>NUCLEOTIDE SEQUENCE [LARGE SCALE GENOMIC DNA]</scope>
    <source>
        <strain evidence="1 2">NBRC 109752</strain>
    </source>
</reference>
<keyword evidence="1" id="KW-0378">Hydrolase</keyword>
<dbReference type="EMBL" id="BKAU01000001">
    <property type="protein sequence ID" value="GEP95702.1"/>
    <property type="molecule type" value="Genomic_DNA"/>
</dbReference>
<evidence type="ECO:0000313" key="1">
    <source>
        <dbReference type="EMBL" id="GEP95702.1"/>
    </source>
</evidence>
<name>A0A512RJ54_9BACT</name>
<gene>
    <name evidence="1" type="ORF">CCY01nite_19620</name>
</gene>
<dbReference type="NCBIfam" id="NF045579">
    <property type="entry name" value="rhamnoside_JR"/>
    <property type="match status" value="1"/>
</dbReference>
<sequence>MKRRDFLFKTSFLTAGYAFVQTLPPLARAAFTESAAAVKDLYRLFKDPQPVYRPFVRWWWNGDKIEKDELIRELRLLKENGIGGVEINPIKFPARTDDMGKRSVIWLSDEWNDLLLAALKEAQSLGMTCDLIVGSGWPFGAEYLEGEERSQIVVIAVKKLEGPLEYESSMFDLFKEADPAITSPFPGRTMEMMKVMLVPDPLNSLDDVKDLTNEVKDDVLNIHIPQGKYALYGLIKVDGFMEVINGAPGANGPVLNHYNKQAVEKYLNHMTDTIQQRIGPLSNYVRALFTDSMELEGANWSSDMMEEFKKRRGYDLFPYLPFVLLKIAGMGNTYDYNYGVALGPALKDRIQRMRYDFEITKMELLEERFIRPFAEWCRKNNVKSRVQAYGRGYSLLEGSFAFDLPECETWLKYGIGEKMPEDDPRIGRAYTMINKYVSSAAHLKGKKYISAEELTNTDMVFNDSLEILKIAGDQSTISGVTHPIFHGFNYSPPDAPYPGWIRYGGFYNERNTWWPYFRRFTDYKARLSALLQQGEMFADIAILPAIADMWGIYSAQNEPFPNIIHPIYQTLIWEAIHKNGSGCDYISENVIRDATMKNGFMHYGPRKYHTIFLIEVRSLEPSTLQKLYDFILAGGRVFCIEAWPEKSAGWKDHEQRDQQVKALVDKMKTHADNFILLKKPEKDFISWYKNIQEQYLIRPYADIHKPQNFVTQVRYQVEDAEVLFFTNSHMNEAYTMDITISKEISRNRQAWLWNPDNGERHHIADFEGLVRMDLGPADSRVLVFDKTRKGPTLKTLQFNGGDPLTGPWKVEFRHQNGSVNEISMDDLKDLAELEPFRHFTGTVIYRHTMQVAEQNDAAWLNLGKAHGISEVTVNGQSCGIQWYGRRLCHIGNLLKTGDNAIEIKIITNMGNYMKTLKDNRVAQYWTNEARKNQPIQPMGLIGPVTVTSEEGNTPYVRI</sequence>
<organism evidence="1 2">
    <name type="scientific">Chitinophaga cymbidii</name>
    <dbReference type="NCBI Taxonomy" id="1096750"/>
    <lineage>
        <taxon>Bacteria</taxon>
        <taxon>Pseudomonadati</taxon>
        <taxon>Bacteroidota</taxon>
        <taxon>Chitinophagia</taxon>
        <taxon>Chitinophagales</taxon>
        <taxon>Chitinophagaceae</taxon>
        <taxon>Chitinophaga</taxon>
    </lineage>
</organism>
<protein>
    <submittedName>
        <fullName evidence="1">Glycosyl hydrolase family 2</fullName>
    </submittedName>
</protein>
<keyword evidence="2" id="KW-1185">Reference proteome</keyword>
<dbReference type="Gene3D" id="2.60.120.260">
    <property type="entry name" value="Galactose-binding domain-like"/>
    <property type="match status" value="1"/>
</dbReference>
<dbReference type="Pfam" id="PF17132">
    <property type="entry name" value="Glyco_hydro_106"/>
    <property type="match status" value="2"/>
</dbReference>
<evidence type="ECO:0000313" key="2">
    <source>
        <dbReference type="Proteomes" id="UP000321436"/>
    </source>
</evidence>
<dbReference type="RefSeq" id="WP_146860171.1">
    <property type="nucleotide sequence ID" value="NZ_BKAU01000001.1"/>
</dbReference>
<dbReference type="PANTHER" id="PTHR36848:SF2">
    <property type="entry name" value="SECRETED PROTEIN"/>
    <property type="match status" value="1"/>
</dbReference>
<dbReference type="SUPFAM" id="SSF49785">
    <property type="entry name" value="Galactose-binding domain-like"/>
    <property type="match status" value="1"/>
</dbReference>
<dbReference type="GO" id="GO:0016787">
    <property type="term" value="F:hydrolase activity"/>
    <property type="evidence" value="ECO:0007669"/>
    <property type="project" value="UniProtKB-KW"/>
</dbReference>
<proteinExistence type="predicted"/>
<dbReference type="InterPro" id="IPR053161">
    <property type="entry name" value="Ulvan_degrading_GH"/>
</dbReference>